<organism evidence="8 9">
    <name type="scientific">Sphingomonas jeddahensis</name>
    <dbReference type="NCBI Taxonomy" id="1915074"/>
    <lineage>
        <taxon>Bacteria</taxon>
        <taxon>Pseudomonadati</taxon>
        <taxon>Pseudomonadota</taxon>
        <taxon>Alphaproteobacteria</taxon>
        <taxon>Sphingomonadales</taxon>
        <taxon>Sphingomonadaceae</taxon>
        <taxon>Sphingomonas</taxon>
    </lineage>
</organism>
<dbReference type="Gene3D" id="3.40.50.720">
    <property type="entry name" value="NAD(P)-binding Rossmann-like Domain"/>
    <property type="match status" value="1"/>
</dbReference>
<gene>
    <name evidence="8" type="primary">rmlD</name>
    <name evidence="8" type="ORF">SPHI_27330</name>
</gene>
<protein>
    <recommendedName>
        <fullName evidence="4 6">dTDP-4-dehydrorhamnose reductase</fullName>
        <ecNumber evidence="3 6">1.1.1.133</ecNumber>
    </recommendedName>
</protein>
<comment type="cofactor">
    <cofactor evidence="6">
        <name>Mg(2+)</name>
        <dbReference type="ChEBI" id="CHEBI:18420"/>
    </cofactor>
    <text evidence="6">Binds 1 Mg(2+) ion per monomer.</text>
</comment>
<dbReference type="SUPFAM" id="SSF51735">
    <property type="entry name" value="NAD(P)-binding Rossmann-fold domains"/>
    <property type="match status" value="1"/>
</dbReference>
<dbReference type="EC" id="1.1.1.133" evidence="3 6"/>
<dbReference type="Gene3D" id="3.90.25.10">
    <property type="entry name" value="UDP-galactose 4-epimerase, domain 1"/>
    <property type="match status" value="1"/>
</dbReference>
<dbReference type="InterPro" id="IPR029903">
    <property type="entry name" value="RmlD-like-bd"/>
</dbReference>
<comment type="similarity">
    <text evidence="2 6">Belongs to the dTDP-4-dehydrorhamnose reductase family.</text>
</comment>
<dbReference type="CDD" id="cd05254">
    <property type="entry name" value="dTDP_HR_like_SDR_e"/>
    <property type="match status" value="1"/>
</dbReference>
<comment type="caution">
    <text evidence="8">The sequence shown here is derived from an EMBL/GenBank/DDBJ whole genome shotgun (WGS) entry which is preliminary data.</text>
</comment>
<keyword evidence="6" id="KW-0521">NADP</keyword>
<evidence type="ECO:0000313" key="9">
    <source>
        <dbReference type="Proteomes" id="UP000188729"/>
    </source>
</evidence>
<dbReference type="RefSeq" id="WP_233130934.1">
    <property type="nucleotide sequence ID" value="NZ_MPSB01000016.1"/>
</dbReference>
<dbReference type="InterPro" id="IPR036291">
    <property type="entry name" value="NAD(P)-bd_dom_sf"/>
</dbReference>
<dbReference type="SUPFAM" id="SSF51445">
    <property type="entry name" value="(Trans)glycosidases"/>
    <property type="match status" value="1"/>
</dbReference>
<comment type="pathway">
    <text evidence="1 6">Carbohydrate biosynthesis; dTDP-L-rhamnose biosynthesis.</text>
</comment>
<evidence type="ECO:0000256" key="3">
    <source>
        <dbReference type="ARBA" id="ARBA00012929"/>
    </source>
</evidence>
<evidence type="ECO:0000256" key="5">
    <source>
        <dbReference type="ARBA" id="ARBA00048200"/>
    </source>
</evidence>
<dbReference type="PANTHER" id="PTHR10491:SF4">
    <property type="entry name" value="METHIONINE ADENOSYLTRANSFERASE 2 SUBUNIT BETA"/>
    <property type="match status" value="1"/>
</dbReference>
<dbReference type="EMBL" id="MPSB01000016">
    <property type="protein sequence ID" value="ONF95103.1"/>
    <property type="molecule type" value="Genomic_DNA"/>
</dbReference>
<comment type="function">
    <text evidence="6">Catalyzes the reduction of dTDP-6-deoxy-L-lyxo-4-hexulose to yield dTDP-L-rhamnose.</text>
</comment>
<reference evidence="8 9" key="1">
    <citation type="submission" date="2016-11" db="EMBL/GenBank/DDBJ databases">
        <title>Genome sequence of Sphingomonas jeddahensis G39.</title>
        <authorList>
            <person name="Poehlein A."/>
            <person name="Wuebbeler J.H."/>
            <person name="Steinbuechel A."/>
            <person name="Daniel R."/>
        </authorList>
    </citation>
    <scope>NUCLEOTIDE SEQUENCE [LARGE SCALE GENOMIC DNA]</scope>
    <source>
        <strain evidence="8 9">G39</strain>
    </source>
</reference>
<dbReference type="Proteomes" id="UP000188729">
    <property type="component" value="Unassembled WGS sequence"/>
</dbReference>
<dbReference type="InterPro" id="IPR017853">
    <property type="entry name" value="GH"/>
</dbReference>
<evidence type="ECO:0000256" key="6">
    <source>
        <dbReference type="RuleBase" id="RU364082"/>
    </source>
</evidence>
<dbReference type="Gene3D" id="3.20.20.80">
    <property type="entry name" value="Glycosidases"/>
    <property type="match status" value="1"/>
</dbReference>
<keyword evidence="9" id="KW-1185">Reference proteome</keyword>
<dbReference type="STRING" id="1915074.SPHI_27330"/>
<dbReference type="UniPathway" id="UPA00124"/>
<dbReference type="GO" id="GO:0019305">
    <property type="term" value="P:dTDP-rhamnose biosynthetic process"/>
    <property type="evidence" value="ECO:0007669"/>
    <property type="project" value="UniProtKB-UniPathway"/>
</dbReference>
<evidence type="ECO:0000256" key="4">
    <source>
        <dbReference type="ARBA" id="ARBA00017099"/>
    </source>
</evidence>
<keyword evidence="6 8" id="KW-0560">Oxidoreductase</keyword>
<comment type="catalytic activity">
    <reaction evidence="5 6">
        <text>dTDP-beta-L-rhamnose + NADP(+) = dTDP-4-dehydro-beta-L-rhamnose + NADPH + H(+)</text>
        <dbReference type="Rhea" id="RHEA:21796"/>
        <dbReference type="ChEBI" id="CHEBI:15378"/>
        <dbReference type="ChEBI" id="CHEBI:57510"/>
        <dbReference type="ChEBI" id="CHEBI:57783"/>
        <dbReference type="ChEBI" id="CHEBI:58349"/>
        <dbReference type="ChEBI" id="CHEBI:62830"/>
        <dbReference type="EC" id="1.1.1.133"/>
    </reaction>
</comment>
<dbReference type="PANTHER" id="PTHR10491">
    <property type="entry name" value="DTDP-4-DEHYDRORHAMNOSE REDUCTASE"/>
    <property type="match status" value="1"/>
</dbReference>
<evidence type="ECO:0000256" key="2">
    <source>
        <dbReference type="ARBA" id="ARBA00010944"/>
    </source>
</evidence>
<dbReference type="AlphaFoldDB" id="A0A1V2ERC8"/>
<proteinExistence type="inferred from homology"/>
<evidence type="ECO:0000259" key="7">
    <source>
        <dbReference type="Pfam" id="PF04321"/>
    </source>
</evidence>
<dbReference type="Pfam" id="PF04321">
    <property type="entry name" value="RmlD_sub_bind"/>
    <property type="match status" value="1"/>
</dbReference>
<accession>A0A1V2ERC8</accession>
<evidence type="ECO:0000256" key="1">
    <source>
        <dbReference type="ARBA" id="ARBA00004781"/>
    </source>
</evidence>
<dbReference type="InterPro" id="IPR005913">
    <property type="entry name" value="dTDP_dehydrorham_reduct"/>
</dbReference>
<evidence type="ECO:0000313" key="8">
    <source>
        <dbReference type="EMBL" id="ONF95103.1"/>
    </source>
</evidence>
<dbReference type="GO" id="GO:0008831">
    <property type="term" value="F:dTDP-4-dehydrorhamnose reductase activity"/>
    <property type="evidence" value="ECO:0007669"/>
    <property type="project" value="UniProtKB-EC"/>
</dbReference>
<sequence>MREIERWCGVECTVNRVGDRFHDQLHRSGHHVRIEDLDQIAGLGFEAIRYPLLWERVSPDSPDAADWSWCDERLDRLDRLGLRVIAGLVHHGSGPHYTNLLDDSFAPGLARHAAAAARRYPWIQDWTPVNEPVTTARFAALYGHWYPHARDEESFWRALLNQVDATRLSMQAIRAVNPAARLIQTDDLGRTWATAQLAEQAAFDNQRRWAGWDLLCGRVVAGHPLWHRLCAIGFGERLRVIADDPCPPDIIGINHYPTSDRFLDHRVQLYPEDAHGANPHHSFADVPAVRTLDPAPEPFANALREAWDRYTLPLALTEVHIGCTREEQLRWTRVAWEAACEAQAAGIDVRAVTAWSVLGSHDWDQLVTCEGCYEPGLFDIRSDTPRATALARHWQALAAAGRAHDVTAQPGWWQHAGRLTFARAPRAAASSAHRERTFGASRPLLICGATGTLGQALARACAARGIAYRLTDRAACDLLDPLSIKAALDRIQPWAVINATGWVRVDDAEDEEEACHAINAIAAVRLAERCAAREIPVVAISSDLVFDGTLGRAYHEDDAPNPLNAYGRSKLALEQGMLAHGYRPLVIRAAAFFSPHDPHNFAHAVAQALARGESFHAADDQIVSPAYVPALVDALLDLAIDGVSGVRHLAPATSLSWYDFARTIAAKLGHDPDMIRPVPGAQLGWRALRPANSALTSRHLAPLPDGIAEFAAHRRAVLATSGPAVSASA</sequence>
<feature type="domain" description="RmlD-like substrate binding" evidence="7">
    <location>
        <begin position="444"/>
        <end position="701"/>
    </location>
</feature>
<name>A0A1V2ERC8_9SPHN</name>